<dbReference type="STRING" id="35608.A0A2U1KCT6"/>
<evidence type="ECO:0000313" key="2">
    <source>
        <dbReference type="EMBL" id="PWA34587.1"/>
    </source>
</evidence>
<dbReference type="PANTHER" id="PTHR47539">
    <property type="entry name" value="PENTATRICOPEPTIDE REPEAT-CONTAINING PROTEIN OTP51, CHLOROPLASTIC"/>
    <property type="match status" value="1"/>
</dbReference>
<dbReference type="GO" id="GO:0045292">
    <property type="term" value="P:mRNA cis splicing, via spliceosome"/>
    <property type="evidence" value="ECO:0007669"/>
    <property type="project" value="TreeGrafter"/>
</dbReference>
<sequence>MQNLEDIGVDTKSCNTILRGYLDGRECAKVELIVSEKKFNIESDLMENLERVLKANKEALKNPVTKKLSKEQREGLVGLLLGGLQIDSDEERKNHILVFKFNEDSDVHKVLKRHISNPAKSGYTRSYPANTRHVRSRPGYTRSCPAKTRSYSAKTRLDPDIPGHIRPRPGHIRPIPGMSGQDPVRPGYTRSCPANTRSYSAKTRIYPVMSGNDPDISGQDPAIPGHIRPGPSRPGHIRPRPG</sequence>
<dbReference type="PANTHER" id="PTHR47539:SF1">
    <property type="entry name" value="PENTATRICOPEPTIDE REPEAT-CONTAINING PROTEIN OTP51, CHLOROPLASTIC"/>
    <property type="match status" value="1"/>
</dbReference>
<keyword evidence="2" id="KW-0540">Nuclease</keyword>
<dbReference type="EMBL" id="PKPP01022155">
    <property type="protein sequence ID" value="PWA34587.1"/>
    <property type="molecule type" value="Genomic_DNA"/>
</dbReference>
<dbReference type="GO" id="GO:0004519">
    <property type="term" value="F:endonuclease activity"/>
    <property type="evidence" value="ECO:0007669"/>
    <property type="project" value="UniProtKB-KW"/>
</dbReference>
<dbReference type="InterPro" id="IPR052500">
    <property type="entry name" value="Chloro/Mito_RNA_Process"/>
</dbReference>
<dbReference type="GO" id="GO:0000373">
    <property type="term" value="P:Group II intron splicing"/>
    <property type="evidence" value="ECO:0007669"/>
    <property type="project" value="TreeGrafter"/>
</dbReference>
<dbReference type="GO" id="GO:0048564">
    <property type="term" value="P:photosystem I assembly"/>
    <property type="evidence" value="ECO:0007669"/>
    <property type="project" value="TreeGrafter"/>
</dbReference>
<accession>A0A2U1KCT6</accession>
<evidence type="ECO:0000313" key="3">
    <source>
        <dbReference type="Proteomes" id="UP000245207"/>
    </source>
</evidence>
<proteinExistence type="predicted"/>
<dbReference type="Gene3D" id="3.10.28.10">
    <property type="entry name" value="Homing endonucleases"/>
    <property type="match status" value="1"/>
</dbReference>
<comment type="caution">
    <text evidence="2">The sequence shown here is derived from an EMBL/GenBank/DDBJ whole genome shotgun (WGS) entry which is preliminary data.</text>
</comment>
<keyword evidence="2" id="KW-0255">Endonuclease</keyword>
<feature type="region of interest" description="Disordered" evidence="1">
    <location>
        <begin position="205"/>
        <end position="242"/>
    </location>
</feature>
<dbReference type="InterPro" id="IPR027434">
    <property type="entry name" value="Homing_endonucl"/>
</dbReference>
<evidence type="ECO:0000256" key="1">
    <source>
        <dbReference type="SAM" id="MobiDB-lite"/>
    </source>
</evidence>
<dbReference type="Proteomes" id="UP000245207">
    <property type="component" value="Unassembled WGS sequence"/>
</dbReference>
<gene>
    <name evidence="2" type="ORF">CTI12_AA617660</name>
</gene>
<protein>
    <submittedName>
        <fullName evidence="2">Endonuclease</fullName>
    </submittedName>
</protein>
<dbReference type="AlphaFoldDB" id="A0A2U1KCT6"/>
<keyword evidence="3" id="KW-1185">Reference proteome</keyword>
<keyword evidence="2" id="KW-0378">Hydrolase</keyword>
<organism evidence="2 3">
    <name type="scientific">Artemisia annua</name>
    <name type="common">Sweet wormwood</name>
    <dbReference type="NCBI Taxonomy" id="35608"/>
    <lineage>
        <taxon>Eukaryota</taxon>
        <taxon>Viridiplantae</taxon>
        <taxon>Streptophyta</taxon>
        <taxon>Embryophyta</taxon>
        <taxon>Tracheophyta</taxon>
        <taxon>Spermatophyta</taxon>
        <taxon>Magnoliopsida</taxon>
        <taxon>eudicotyledons</taxon>
        <taxon>Gunneridae</taxon>
        <taxon>Pentapetalae</taxon>
        <taxon>asterids</taxon>
        <taxon>campanulids</taxon>
        <taxon>Asterales</taxon>
        <taxon>Asteraceae</taxon>
        <taxon>Asteroideae</taxon>
        <taxon>Anthemideae</taxon>
        <taxon>Artemisiinae</taxon>
        <taxon>Artemisia</taxon>
    </lineage>
</organism>
<name>A0A2U1KCT6_ARTAN</name>
<dbReference type="OrthoDB" id="2020589at2759"/>
<reference evidence="2 3" key="1">
    <citation type="journal article" date="2018" name="Mol. Plant">
        <title>The genome of Artemisia annua provides insight into the evolution of Asteraceae family and artemisinin biosynthesis.</title>
        <authorList>
            <person name="Shen Q."/>
            <person name="Zhang L."/>
            <person name="Liao Z."/>
            <person name="Wang S."/>
            <person name="Yan T."/>
            <person name="Shi P."/>
            <person name="Liu M."/>
            <person name="Fu X."/>
            <person name="Pan Q."/>
            <person name="Wang Y."/>
            <person name="Lv Z."/>
            <person name="Lu X."/>
            <person name="Zhang F."/>
            <person name="Jiang W."/>
            <person name="Ma Y."/>
            <person name="Chen M."/>
            <person name="Hao X."/>
            <person name="Li L."/>
            <person name="Tang Y."/>
            <person name="Lv G."/>
            <person name="Zhou Y."/>
            <person name="Sun X."/>
            <person name="Brodelius P.E."/>
            <person name="Rose J.K.C."/>
            <person name="Tang K."/>
        </authorList>
    </citation>
    <scope>NUCLEOTIDE SEQUENCE [LARGE SCALE GENOMIC DNA]</scope>
    <source>
        <strain evidence="3">cv. Huhao1</strain>
        <tissue evidence="2">Leaf</tissue>
    </source>
</reference>
<dbReference type="SUPFAM" id="SSF55608">
    <property type="entry name" value="Homing endonucleases"/>
    <property type="match status" value="1"/>
</dbReference>
<feature type="region of interest" description="Disordered" evidence="1">
    <location>
        <begin position="121"/>
        <end position="183"/>
    </location>
</feature>